<dbReference type="AlphaFoldDB" id="D0KWJ3"/>
<dbReference type="Gene3D" id="1.10.10.60">
    <property type="entry name" value="Homeodomain-like"/>
    <property type="match status" value="1"/>
</dbReference>
<dbReference type="InterPro" id="IPR020449">
    <property type="entry name" value="Tscrpt_reg_AraC-type_HTH"/>
</dbReference>
<dbReference type="GO" id="GO:0003700">
    <property type="term" value="F:DNA-binding transcription factor activity"/>
    <property type="evidence" value="ECO:0007669"/>
    <property type="project" value="InterPro"/>
</dbReference>
<evidence type="ECO:0000313" key="5">
    <source>
        <dbReference type="EMBL" id="ACX94990.1"/>
    </source>
</evidence>
<evidence type="ECO:0000256" key="2">
    <source>
        <dbReference type="ARBA" id="ARBA00023125"/>
    </source>
</evidence>
<dbReference type="HOGENOM" id="CLU_049704_2_1_6"/>
<keyword evidence="3" id="KW-0804">Transcription</keyword>
<dbReference type="InterPro" id="IPR050204">
    <property type="entry name" value="AraC_XylS_family_regulators"/>
</dbReference>
<evidence type="ECO:0000313" key="6">
    <source>
        <dbReference type="Proteomes" id="UP000009102"/>
    </source>
</evidence>
<protein>
    <submittedName>
        <fullName evidence="5">Transcriptional regulator, AraC family</fullName>
    </submittedName>
</protein>
<evidence type="ECO:0000256" key="1">
    <source>
        <dbReference type="ARBA" id="ARBA00023015"/>
    </source>
</evidence>
<dbReference type="SMART" id="SM00342">
    <property type="entry name" value="HTH_ARAC"/>
    <property type="match status" value="1"/>
</dbReference>
<dbReference type="STRING" id="555778.Hneap_0126"/>
<dbReference type="SUPFAM" id="SSF46689">
    <property type="entry name" value="Homeodomain-like"/>
    <property type="match status" value="1"/>
</dbReference>
<proteinExistence type="predicted"/>
<dbReference type="eggNOG" id="COG2207">
    <property type="taxonomic scope" value="Bacteria"/>
</dbReference>
<keyword evidence="6" id="KW-1185">Reference proteome</keyword>
<dbReference type="InterPro" id="IPR009057">
    <property type="entry name" value="Homeodomain-like_sf"/>
</dbReference>
<evidence type="ECO:0000256" key="3">
    <source>
        <dbReference type="ARBA" id="ARBA00023163"/>
    </source>
</evidence>
<name>D0KWJ3_HALNC</name>
<dbReference type="InterPro" id="IPR018060">
    <property type="entry name" value="HTH_AraC"/>
</dbReference>
<dbReference type="OrthoDB" id="2547276at2"/>
<accession>D0KWJ3</accession>
<dbReference type="PRINTS" id="PR00032">
    <property type="entry name" value="HTHARAC"/>
</dbReference>
<dbReference type="PANTHER" id="PTHR46796:SF6">
    <property type="entry name" value="ARAC SUBFAMILY"/>
    <property type="match status" value="1"/>
</dbReference>
<dbReference type="RefSeq" id="WP_012823026.1">
    <property type="nucleotide sequence ID" value="NC_013422.1"/>
</dbReference>
<dbReference type="GO" id="GO:0043565">
    <property type="term" value="F:sequence-specific DNA binding"/>
    <property type="evidence" value="ECO:0007669"/>
    <property type="project" value="InterPro"/>
</dbReference>
<keyword evidence="2" id="KW-0238">DNA-binding</keyword>
<gene>
    <name evidence="5" type="ordered locus">Hneap_0126</name>
</gene>
<dbReference type="EMBL" id="CP001801">
    <property type="protein sequence ID" value="ACX94990.1"/>
    <property type="molecule type" value="Genomic_DNA"/>
</dbReference>
<dbReference type="Proteomes" id="UP000009102">
    <property type="component" value="Chromosome"/>
</dbReference>
<keyword evidence="1" id="KW-0805">Transcription regulation</keyword>
<reference evidence="5 6" key="1">
    <citation type="submission" date="2009-10" db="EMBL/GenBank/DDBJ databases">
        <title>Complete sequence of Halothiobacillus neapolitanus c2.</title>
        <authorList>
            <consortium name="US DOE Joint Genome Institute"/>
            <person name="Lucas S."/>
            <person name="Copeland A."/>
            <person name="Lapidus A."/>
            <person name="Glavina del Rio T."/>
            <person name="Tice H."/>
            <person name="Bruce D."/>
            <person name="Goodwin L."/>
            <person name="Pitluck S."/>
            <person name="Davenport K."/>
            <person name="Brettin T."/>
            <person name="Detter J.C."/>
            <person name="Han C."/>
            <person name="Tapia R."/>
            <person name="Larimer F."/>
            <person name="Land M."/>
            <person name="Hauser L."/>
            <person name="Kyrpides N."/>
            <person name="Mikhailova N."/>
            <person name="Kerfeld C."/>
            <person name="Cannon G."/>
            <person name="Heinhort S."/>
        </authorList>
    </citation>
    <scope>NUCLEOTIDE SEQUENCE [LARGE SCALE GENOMIC DNA]</scope>
    <source>
        <strain evidence="6">ATCC 23641 / c2</strain>
    </source>
</reference>
<dbReference type="KEGG" id="hna:Hneap_0126"/>
<dbReference type="PANTHER" id="PTHR46796">
    <property type="entry name" value="HTH-TYPE TRANSCRIPTIONAL ACTIVATOR RHAS-RELATED"/>
    <property type="match status" value="1"/>
</dbReference>
<feature type="domain" description="HTH araC/xylS-type" evidence="4">
    <location>
        <begin position="215"/>
        <end position="316"/>
    </location>
</feature>
<organism evidence="5 6">
    <name type="scientific">Halothiobacillus neapolitanus (strain ATCC 23641 / DSM 15147 / CIP 104769 / NCIMB 8539 / c2)</name>
    <name type="common">Thiobacillus neapolitanus</name>
    <dbReference type="NCBI Taxonomy" id="555778"/>
    <lineage>
        <taxon>Bacteria</taxon>
        <taxon>Pseudomonadati</taxon>
        <taxon>Pseudomonadota</taxon>
        <taxon>Gammaproteobacteria</taxon>
        <taxon>Chromatiales</taxon>
        <taxon>Halothiobacillaceae</taxon>
        <taxon>Halothiobacillus</taxon>
    </lineage>
</organism>
<sequence>MALFEFSSAGQRGTEQLDAAVAHYAQIGRVLVEPDQQSGFAYNARIMQERPLAVGSLSVTAARVTRTRAHAAEGNPYDVLGVVLDAGEVEVSLEGRAPFRYAHGEAFLWRGDEAGRSHYLSPQTRLLNIALPRATLEGGLAHPDRAEGRRLAASPEFRLLAAYATAFLDVCPKLAPESTQTVALQLQDLALLALGANRDSAEQARNRGVRAARLVAIKSDVEAHLLDPELSVRWVLRRHRISERYLRALFADEASSFGDFVLERRLARAWLRLIDPRQHSTPIGVIAAESGFGDPSWFNRAFRRRFGVSPSEARAIYLTGNGADRC</sequence>
<evidence type="ECO:0000259" key="4">
    <source>
        <dbReference type="PROSITE" id="PS01124"/>
    </source>
</evidence>
<dbReference type="PROSITE" id="PS01124">
    <property type="entry name" value="HTH_ARAC_FAMILY_2"/>
    <property type="match status" value="1"/>
</dbReference>
<dbReference type="Pfam" id="PF12833">
    <property type="entry name" value="HTH_18"/>
    <property type="match status" value="1"/>
</dbReference>